<dbReference type="Proteomes" id="UP000317318">
    <property type="component" value="Chromosome"/>
</dbReference>
<sequence>MNTTRQTPQRPSAIRCRRLAPAIAVCVLIATTIFGASEYVTHTSGRIDLSKHEFADPSLRKLFTASLAAADSVMPEDAVRIDSDPAGGRKSLFEVRWERSLSREGRRSVQDDILHTIVVGASYPQRKWPTDRVEEVIIQVDSKQPKGWAIATSLRRTVEPDNGWYFEIALTPDQRHRLEPFALHHPYFDLQFVFHNHVYGSYASAAPRDSHELVVALFESPESMAAVFNWYFDSLAAAVRAKFENNELVKGPFHREGASATAIKLQYELDDDPFEDVPPLTQAEKNRVLAECLARIEKYRSVVDEDKDRLYDLMQGAFPYGKVVQTVD</sequence>
<dbReference type="AlphaFoldDB" id="A0A517R4F7"/>
<dbReference type="RefSeq" id="WP_145364832.1">
    <property type="nucleotide sequence ID" value="NZ_CP036268.1"/>
</dbReference>
<accession>A0A517R4F7</accession>
<name>A0A517R4F7_9PLAN</name>
<organism evidence="1 2">
    <name type="scientific">Stratiformator vulcanicus</name>
    <dbReference type="NCBI Taxonomy" id="2527980"/>
    <lineage>
        <taxon>Bacteria</taxon>
        <taxon>Pseudomonadati</taxon>
        <taxon>Planctomycetota</taxon>
        <taxon>Planctomycetia</taxon>
        <taxon>Planctomycetales</taxon>
        <taxon>Planctomycetaceae</taxon>
        <taxon>Stratiformator</taxon>
    </lineage>
</organism>
<evidence type="ECO:0000313" key="2">
    <source>
        <dbReference type="Proteomes" id="UP000317318"/>
    </source>
</evidence>
<gene>
    <name evidence="1" type="ORF">Pan189_31490</name>
</gene>
<evidence type="ECO:0000313" key="1">
    <source>
        <dbReference type="EMBL" id="QDT38751.1"/>
    </source>
</evidence>
<dbReference type="KEGG" id="svp:Pan189_31490"/>
<reference evidence="1 2" key="1">
    <citation type="submission" date="2019-02" db="EMBL/GenBank/DDBJ databases">
        <title>Deep-cultivation of Planctomycetes and their phenomic and genomic characterization uncovers novel biology.</title>
        <authorList>
            <person name="Wiegand S."/>
            <person name="Jogler M."/>
            <person name="Boedeker C."/>
            <person name="Pinto D."/>
            <person name="Vollmers J."/>
            <person name="Rivas-Marin E."/>
            <person name="Kohn T."/>
            <person name="Peeters S.H."/>
            <person name="Heuer A."/>
            <person name="Rast P."/>
            <person name="Oberbeckmann S."/>
            <person name="Bunk B."/>
            <person name="Jeske O."/>
            <person name="Meyerdierks A."/>
            <person name="Storesund J.E."/>
            <person name="Kallscheuer N."/>
            <person name="Luecker S."/>
            <person name="Lage O.M."/>
            <person name="Pohl T."/>
            <person name="Merkel B.J."/>
            <person name="Hornburger P."/>
            <person name="Mueller R.-W."/>
            <person name="Bruemmer F."/>
            <person name="Labrenz M."/>
            <person name="Spormann A.M."/>
            <person name="Op den Camp H."/>
            <person name="Overmann J."/>
            <person name="Amann R."/>
            <person name="Jetten M.S.M."/>
            <person name="Mascher T."/>
            <person name="Medema M.H."/>
            <person name="Devos D.P."/>
            <person name="Kaster A.-K."/>
            <person name="Ovreas L."/>
            <person name="Rohde M."/>
            <person name="Galperin M.Y."/>
            <person name="Jogler C."/>
        </authorList>
    </citation>
    <scope>NUCLEOTIDE SEQUENCE [LARGE SCALE GENOMIC DNA]</scope>
    <source>
        <strain evidence="1 2">Pan189</strain>
    </source>
</reference>
<keyword evidence="2" id="KW-1185">Reference proteome</keyword>
<proteinExistence type="predicted"/>
<protein>
    <submittedName>
        <fullName evidence="1">Uncharacterized protein</fullName>
    </submittedName>
</protein>
<dbReference type="EMBL" id="CP036268">
    <property type="protein sequence ID" value="QDT38751.1"/>
    <property type="molecule type" value="Genomic_DNA"/>
</dbReference>